<reference evidence="1" key="1">
    <citation type="submission" date="2024-09" db="EMBL/GenBank/DDBJ databases">
        <title>Black Yeasts Isolated from many extreme environments.</title>
        <authorList>
            <person name="Coleine C."/>
            <person name="Stajich J.E."/>
            <person name="Selbmann L."/>
        </authorList>
    </citation>
    <scope>NUCLEOTIDE SEQUENCE</scope>
    <source>
        <strain evidence="1">CCFEE 5737</strain>
    </source>
</reference>
<sequence>MSSTTRSLFSYLPPTSICLATLVGCLEVLPFGLGGLVSPKDFAIGYGLPLAPPHRGHPGANGAQTDDEDPDSELQKTQKALVQAIAARNIQNGVLILGFAWFWRDRRALGTVVSCGLITTIADTLLVRWYGVQGAIWGHFVGIANSLLIGGSLLYWM</sequence>
<dbReference type="Proteomes" id="UP001186974">
    <property type="component" value="Unassembled WGS sequence"/>
</dbReference>
<dbReference type="EMBL" id="JAWDJW010002706">
    <property type="protein sequence ID" value="KAK3077581.1"/>
    <property type="molecule type" value="Genomic_DNA"/>
</dbReference>
<keyword evidence="2" id="KW-1185">Reference proteome</keyword>
<accession>A0ACC3DLJ4</accession>
<gene>
    <name evidence="1" type="ORF">LTS18_009859</name>
</gene>
<protein>
    <submittedName>
        <fullName evidence="1">Uncharacterized protein</fullName>
    </submittedName>
</protein>
<proteinExistence type="predicted"/>
<organism evidence="1 2">
    <name type="scientific">Coniosporium uncinatum</name>
    <dbReference type="NCBI Taxonomy" id="93489"/>
    <lineage>
        <taxon>Eukaryota</taxon>
        <taxon>Fungi</taxon>
        <taxon>Dikarya</taxon>
        <taxon>Ascomycota</taxon>
        <taxon>Pezizomycotina</taxon>
        <taxon>Dothideomycetes</taxon>
        <taxon>Dothideomycetes incertae sedis</taxon>
        <taxon>Coniosporium</taxon>
    </lineage>
</organism>
<comment type="caution">
    <text evidence="1">The sequence shown here is derived from an EMBL/GenBank/DDBJ whole genome shotgun (WGS) entry which is preliminary data.</text>
</comment>
<evidence type="ECO:0000313" key="2">
    <source>
        <dbReference type="Proteomes" id="UP001186974"/>
    </source>
</evidence>
<evidence type="ECO:0000313" key="1">
    <source>
        <dbReference type="EMBL" id="KAK3077581.1"/>
    </source>
</evidence>
<name>A0ACC3DLJ4_9PEZI</name>